<dbReference type="EMBL" id="JYDJ01000178">
    <property type="protein sequence ID" value="KRX41202.1"/>
    <property type="molecule type" value="Genomic_DNA"/>
</dbReference>
<feature type="compositionally biased region" description="Low complexity" evidence="1">
    <location>
        <begin position="27"/>
        <end position="38"/>
    </location>
</feature>
<accession>A0A0V0TQF5</accession>
<dbReference type="Proteomes" id="UP000055048">
    <property type="component" value="Unassembled WGS sequence"/>
</dbReference>
<feature type="region of interest" description="Disordered" evidence="1">
    <location>
        <begin position="23"/>
        <end position="46"/>
    </location>
</feature>
<gene>
    <name evidence="2" type="ORF">T05_1100</name>
</gene>
<organism evidence="2 3">
    <name type="scientific">Trichinella murrelli</name>
    <dbReference type="NCBI Taxonomy" id="144512"/>
    <lineage>
        <taxon>Eukaryota</taxon>
        <taxon>Metazoa</taxon>
        <taxon>Ecdysozoa</taxon>
        <taxon>Nematoda</taxon>
        <taxon>Enoplea</taxon>
        <taxon>Dorylaimia</taxon>
        <taxon>Trichinellida</taxon>
        <taxon>Trichinellidae</taxon>
        <taxon>Trichinella</taxon>
    </lineage>
</organism>
<sequence>MNILHLICFLDVRIIPEKRELQKSRRMPAAARRTACPPRRTHPSERTRRRIVRTMAAFPLER</sequence>
<reference evidence="2 3" key="1">
    <citation type="submission" date="2015-01" db="EMBL/GenBank/DDBJ databases">
        <title>Evolution of Trichinella species and genotypes.</title>
        <authorList>
            <person name="Korhonen P.K."/>
            <person name="Edoardo P."/>
            <person name="Giuseppe L.R."/>
            <person name="Gasser R.B."/>
        </authorList>
    </citation>
    <scope>NUCLEOTIDE SEQUENCE [LARGE SCALE GENOMIC DNA]</scope>
    <source>
        <strain evidence="2">ISS417</strain>
    </source>
</reference>
<evidence type="ECO:0000313" key="2">
    <source>
        <dbReference type="EMBL" id="KRX41202.1"/>
    </source>
</evidence>
<comment type="caution">
    <text evidence="2">The sequence shown here is derived from an EMBL/GenBank/DDBJ whole genome shotgun (WGS) entry which is preliminary data.</text>
</comment>
<proteinExistence type="predicted"/>
<name>A0A0V0TQF5_9BILA</name>
<evidence type="ECO:0000256" key="1">
    <source>
        <dbReference type="SAM" id="MobiDB-lite"/>
    </source>
</evidence>
<keyword evidence="3" id="KW-1185">Reference proteome</keyword>
<protein>
    <submittedName>
        <fullName evidence="2">Uncharacterized protein</fullName>
    </submittedName>
</protein>
<dbReference type="AlphaFoldDB" id="A0A0V0TQF5"/>
<evidence type="ECO:0000313" key="3">
    <source>
        <dbReference type="Proteomes" id="UP000055048"/>
    </source>
</evidence>